<proteinExistence type="predicted"/>
<reference evidence="1" key="1">
    <citation type="submission" date="2018-05" db="EMBL/GenBank/DDBJ databases">
        <authorList>
            <person name="Lanie J.A."/>
            <person name="Ng W.-L."/>
            <person name="Kazmierczak K.M."/>
            <person name="Andrzejewski T.M."/>
            <person name="Davidsen T.M."/>
            <person name="Wayne K.J."/>
            <person name="Tettelin H."/>
            <person name="Glass J.I."/>
            <person name="Rusch D."/>
            <person name="Podicherti R."/>
            <person name="Tsui H.-C.T."/>
            <person name="Winkler M.E."/>
        </authorList>
    </citation>
    <scope>NUCLEOTIDE SEQUENCE</scope>
</reference>
<accession>A0A382ZJS1</accession>
<dbReference type="AlphaFoldDB" id="A0A382ZJS1"/>
<sequence length="257" mass="25731">PFSGGAGFCIPAIGASAGGASCDPANATGVALCQDNYGCGPSNLEHTEYSCGPWCDPATSGVTATFCGEEEYCWTDSSDATIGVCAPTACTSAVQCNDDEVCDPTTGDCIDILSTGGCITAADCSDGQLCEANVCVIPRLGDCSGDTACAAGLTCISGGGGAVSLCVGDCESNTECAALEYCATSDNVSMNPVTNNFFGGFIDHCLPNLCSPTVTSSDQNIAFNAEFMGPCSDRHGNDEAGICLGPQNIAGNVQGIC</sequence>
<feature type="non-terminal residue" evidence="1">
    <location>
        <position position="1"/>
    </location>
</feature>
<protein>
    <submittedName>
        <fullName evidence="1">Uncharacterized protein</fullName>
    </submittedName>
</protein>
<feature type="non-terminal residue" evidence="1">
    <location>
        <position position="257"/>
    </location>
</feature>
<evidence type="ECO:0000313" key="1">
    <source>
        <dbReference type="EMBL" id="SVD95530.1"/>
    </source>
</evidence>
<dbReference type="EMBL" id="UINC01184352">
    <property type="protein sequence ID" value="SVD95530.1"/>
    <property type="molecule type" value="Genomic_DNA"/>
</dbReference>
<gene>
    <name evidence="1" type="ORF">METZ01_LOCUS448384</name>
</gene>
<organism evidence="1">
    <name type="scientific">marine metagenome</name>
    <dbReference type="NCBI Taxonomy" id="408172"/>
    <lineage>
        <taxon>unclassified sequences</taxon>
        <taxon>metagenomes</taxon>
        <taxon>ecological metagenomes</taxon>
    </lineage>
</organism>
<name>A0A382ZJS1_9ZZZZ</name>